<organism evidence="7 8">
    <name type="scientific">Schaalia canis</name>
    <dbReference type="NCBI Taxonomy" id="100469"/>
    <lineage>
        <taxon>Bacteria</taxon>
        <taxon>Bacillati</taxon>
        <taxon>Actinomycetota</taxon>
        <taxon>Actinomycetes</taxon>
        <taxon>Actinomycetales</taxon>
        <taxon>Actinomycetaceae</taxon>
        <taxon>Schaalia</taxon>
    </lineage>
</organism>
<feature type="domain" description="Solute-binding protein family 3/N-terminal" evidence="6">
    <location>
        <begin position="71"/>
        <end position="299"/>
    </location>
</feature>
<sequence>MKKLNALIGFTAAATLALAGCADPTTGATQSAADSSAGAGVAGITPFDVSTLSEVPEIAALVPADIKEKGILTNGASTDYAPGEFRGDDGQTPVGYDVDLVKAIAKVMGLKDGQTSHAEFPTILPALGTKFDVAASSFTITPERLEQVNMISYVEVGSAYAVAAGNPKGFDPKDPCGTTIGVQNGTYQQDYAQELSDKCVADGKAAIEIKPEDVQTSIATKVIGGQYDATLADSTVIGFTVELAEGKLEQIGEVIESEPQGIAVAKDNVELAKAVQSALQYLMDNGHFAKILGAYGAEDAALTTAELNPGK</sequence>
<evidence type="ECO:0000256" key="2">
    <source>
        <dbReference type="ARBA" id="ARBA00010333"/>
    </source>
</evidence>
<evidence type="ECO:0000256" key="4">
    <source>
        <dbReference type="RuleBase" id="RU003744"/>
    </source>
</evidence>
<reference evidence="7 8" key="1">
    <citation type="submission" date="2018-11" db="EMBL/GenBank/DDBJ databases">
        <title>Genomes From Bacteria Associated with the Canine Oral Cavity: a Test Case for Automated Genome-Based Taxonomic Assignment.</title>
        <authorList>
            <person name="Coil D.A."/>
            <person name="Jospin G."/>
            <person name="Darling A.E."/>
            <person name="Wallis C."/>
            <person name="Davis I.J."/>
            <person name="Harris S."/>
            <person name="Eisen J.A."/>
            <person name="Holcombe L.J."/>
            <person name="O'Flynn C."/>
        </authorList>
    </citation>
    <scope>NUCLEOTIDE SEQUENCE [LARGE SCALE GENOMIC DNA]</scope>
    <source>
        <strain evidence="7 8">OH770</strain>
    </source>
</reference>
<dbReference type="OrthoDB" id="4633994at2"/>
<dbReference type="CDD" id="cd01004">
    <property type="entry name" value="PBP2_MidA_like"/>
    <property type="match status" value="1"/>
</dbReference>
<proteinExistence type="inferred from homology"/>
<dbReference type="PANTHER" id="PTHR35936">
    <property type="entry name" value="MEMBRANE-BOUND LYTIC MUREIN TRANSGLYCOSYLASE F"/>
    <property type="match status" value="1"/>
</dbReference>
<dbReference type="Pfam" id="PF00497">
    <property type="entry name" value="SBP_bac_3"/>
    <property type="match status" value="1"/>
</dbReference>
<dbReference type="PROSITE" id="PS51257">
    <property type="entry name" value="PROKAR_LIPOPROTEIN"/>
    <property type="match status" value="1"/>
</dbReference>
<evidence type="ECO:0000313" key="7">
    <source>
        <dbReference type="EMBL" id="RRC96129.1"/>
    </source>
</evidence>
<dbReference type="SUPFAM" id="SSF53850">
    <property type="entry name" value="Periplasmic binding protein-like II"/>
    <property type="match status" value="1"/>
</dbReference>
<dbReference type="RefSeq" id="WP_124867404.1">
    <property type="nucleotide sequence ID" value="NZ_RQZF01000001.1"/>
</dbReference>
<evidence type="ECO:0000256" key="5">
    <source>
        <dbReference type="SAM" id="SignalP"/>
    </source>
</evidence>
<name>A0A3P1SGS3_9ACTO</name>
<dbReference type="InterPro" id="IPR001638">
    <property type="entry name" value="Solute-binding_3/MltF_N"/>
</dbReference>
<comment type="caution">
    <text evidence="7">The sequence shown here is derived from an EMBL/GenBank/DDBJ whole genome shotgun (WGS) entry which is preliminary data.</text>
</comment>
<evidence type="ECO:0000259" key="6">
    <source>
        <dbReference type="SMART" id="SM00062"/>
    </source>
</evidence>
<evidence type="ECO:0000256" key="1">
    <source>
        <dbReference type="ARBA" id="ARBA00004196"/>
    </source>
</evidence>
<comment type="similarity">
    <text evidence="2 4">Belongs to the bacterial solute-binding protein 3 family.</text>
</comment>
<feature type="chain" id="PRO_5038596480" evidence="5">
    <location>
        <begin position="20"/>
        <end position="311"/>
    </location>
</feature>
<keyword evidence="3 5" id="KW-0732">Signal</keyword>
<dbReference type="GO" id="GO:0030313">
    <property type="term" value="C:cell envelope"/>
    <property type="evidence" value="ECO:0007669"/>
    <property type="project" value="UniProtKB-SubCell"/>
</dbReference>
<evidence type="ECO:0000313" key="8">
    <source>
        <dbReference type="Proteomes" id="UP000280444"/>
    </source>
</evidence>
<dbReference type="InterPro" id="IPR018313">
    <property type="entry name" value="SBP_3_CS"/>
</dbReference>
<dbReference type="PROSITE" id="PS01039">
    <property type="entry name" value="SBP_BACTERIAL_3"/>
    <property type="match status" value="1"/>
</dbReference>
<accession>A0A3P1SGS3</accession>
<dbReference type="EMBL" id="RQZF01000001">
    <property type="protein sequence ID" value="RRC96129.1"/>
    <property type="molecule type" value="Genomic_DNA"/>
</dbReference>
<dbReference type="PANTHER" id="PTHR35936:SF17">
    <property type="entry name" value="ARGININE-BINDING EXTRACELLULAR PROTEIN ARTP"/>
    <property type="match status" value="1"/>
</dbReference>
<keyword evidence="8" id="KW-1185">Reference proteome</keyword>
<dbReference type="SMART" id="SM00062">
    <property type="entry name" value="PBPb"/>
    <property type="match status" value="1"/>
</dbReference>
<evidence type="ECO:0000256" key="3">
    <source>
        <dbReference type="ARBA" id="ARBA00022729"/>
    </source>
</evidence>
<dbReference type="Proteomes" id="UP000280444">
    <property type="component" value="Unassembled WGS sequence"/>
</dbReference>
<dbReference type="AlphaFoldDB" id="A0A3P1SGS3"/>
<comment type="subcellular location">
    <subcellularLocation>
        <location evidence="1">Cell envelope</location>
    </subcellularLocation>
</comment>
<dbReference type="Gene3D" id="3.40.190.10">
    <property type="entry name" value="Periplasmic binding protein-like II"/>
    <property type="match status" value="2"/>
</dbReference>
<gene>
    <name evidence="7" type="ORF">EII11_00155</name>
</gene>
<feature type="signal peptide" evidence="5">
    <location>
        <begin position="1"/>
        <end position="19"/>
    </location>
</feature>
<protein>
    <submittedName>
        <fullName evidence="7">ABC transporter substrate-binding protein</fullName>
    </submittedName>
</protein>